<name>A0A6S6RAF9_9FIRM</name>
<dbReference type="Gene3D" id="2.70.98.40">
    <property type="entry name" value="Glycoside hydrolase, family 65, N-terminal domain"/>
    <property type="match status" value="1"/>
</dbReference>
<dbReference type="RefSeq" id="WP_207725113.1">
    <property type="nucleotide sequence ID" value="NZ_AP023367.1"/>
</dbReference>
<evidence type="ECO:0000313" key="2">
    <source>
        <dbReference type="Proteomes" id="UP000515561"/>
    </source>
</evidence>
<dbReference type="SUPFAM" id="SSF48208">
    <property type="entry name" value="Six-hairpin glycosidases"/>
    <property type="match status" value="1"/>
</dbReference>
<dbReference type="GO" id="GO:0003824">
    <property type="term" value="F:catalytic activity"/>
    <property type="evidence" value="ECO:0007669"/>
    <property type="project" value="UniProtKB-ARBA"/>
</dbReference>
<dbReference type="InterPro" id="IPR037018">
    <property type="entry name" value="GH65_N"/>
</dbReference>
<reference evidence="1 2" key="1">
    <citation type="journal article" date="2016" name="Int. J. Syst. Evol. Microbiol.">
        <title>Descriptions of Anaerotaenia torta gen. nov., sp. nov. and Anaerocolumna cellulosilytica gen. nov., sp. nov. isolated from a methanogenic reactor of cattle waste.</title>
        <authorList>
            <person name="Uek A."/>
            <person name="Ohtaki Y."/>
            <person name="Kaku N."/>
            <person name="Ueki K."/>
        </authorList>
    </citation>
    <scope>NUCLEOTIDE SEQUENCE [LARGE SCALE GENOMIC DNA]</scope>
    <source>
        <strain evidence="1 2">SN021</strain>
    </source>
</reference>
<sequence length="1058" mass="121542">MIIIMRRYFLEGETYVMEDYDKLPAFSSFLPGLAGIRGIPVWVYYTNRGQGINSFGVHNKSNAIMEFNPANTAYENTAVKGFRTFIRCNGVFYEPFFPSLLKTERTMYMNKNSFKIQETNADYGLRITITYYVLPEEPVGGLVRKVELENISEEEKDIELLDGLPKIIPYGIKNGDFKEMSNLLKSWTEIKHRDTIPYYTLRATSDDSAKVDEIEGGYYYLTVKEGSILPVIYDGEVIFGQETSLLYPVCFLEEGLAGVLKQEQCYANKIPCGFTPVKTSLKPGEICRFSTLTGYSRTPEQIIKNSIHFCIDGYFDEKEQRAEEIVKELTQDVDTHTAVSVFDQYVKQCYLDNFLRGGYPYIFKEGDTKAVIHLFSRKHGDPERDYNFFSIAGEYYSQGNGNFRDVCQNRRNDVFFHKDMDSFNIKTFYNLLQIDGYNPLEVRPSTFQIREETREAAEEFITSNVIQGIDKMKAFLEQPFTPGQAAAYLADKQVRLGVSDDEFIAKLITFCNQNIEAGFGEGYWSDHWNYTLDLIEDYQKIYPDKMIALLFQDNTYRFYDSGAYVLPRSEKYVIYKEQVRQYGAVIHGEEKFNTPDFNKNGTNWLKDEKGNIIETTLMVKLVTLALVKFTTLDPEGMGIEMEGGKPGWNDAMNGLPGLIGSGMPETFELKRLLIFIRTWIQKESSLPLPLEIHEFLIKTMEALESLEEFAYWDKMTSLREEFREKVRFRLKGETCIADTSLLSAVFNRFLNKVQMGIDKACTYGKGIVPTYFTYEAVEFSSVLNHKKEPVLGYNGFVKAKVKAFRLKVLPVFLEGPAKLLAGLEDKDLARELHYKVKTSDLYDKKLKMYKTSVSLENISMENGRIRAFTPGWLERESIFLHMEYKYLLALLKAGLYKEYFEEIKTTLIPFLPPMQYGRSILENSSFIASSANPDTKVHGRGYVARLSGSTTELLSMWIELFAGNQIFTLENGELVLHLKPRLPDWMFDERGEVSFILFSGCKVTYQNKGRKATFGADKAVIKRILLPEGECVRGKVLTGERALKVRDGRIRELMVILE</sequence>
<dbReference type="AlphaFoldDB" id="A0A6S6RAF9"/>
<dbReference type="Proteomes" id="UP000515561">
    <property type="component" value="Chromosome"/>
</dbReference>
<protein>
    <submittedName>
        <fullName evidence="1">Uncharacterized protein</fullName>
    </submittedName>
</protein>
<accession>A0A6S6RAF9</accession>
<organism evidence="1 2">
    <name type="scientific">Anaerocolumna cellulosilytica</name>
    <dbReference type="NCBI Taxonomy" id="433286"/>
    <lineage>
        <taxon>Bacteria</taxon>
        <taxon>Bacillati</taxon>
        <taxon>Bacillota</taxon>
        <taxon>Clostridia</taxon>
        <taxon>Lachnospirales</taxon>
        <taxon>Lachnospiraceae</taxon>
        <taxon>Anaerocolumna</taxon>
    </lineage>
</organism>
<proteinExistence type="predicted"/>
<evidence type="ECO:0000313" key="1">
    <source>
        <dbReference type="EMBL" id="BCJ96085.1"/>
    </source>
</evidence>
<dbReference type="InterPro" id="IPR008928">
    <property type="entry name" value="6-hairpin_glycosidase_sf"/>
</dbReference>
<dbReference type="KEGG" id="acel:acsn021_36540"/>
<dbReference type="EMBL" id="AP023367">
    <property type="protein sequence ID" value="BCJ96085.1"/>
    <property type="molecule type" value="Genomic_DNA"/>
</dbReference>
<dbReference type="GO" id="GO:0005975">
    <property type="term" value="P:carbohydrate metabolic process"/>
    <property type="evidence" value="ECO:0007669"/>
    <property type="project" value="InterPro"/>
</dbReference>
<keyword evidence="2" id="KW-1185">Reference proteome</keyword>
<gene>
    <name evidence="1" type="ORF">acsn021_36540</name>
</gene>